<accession>A0A0K2B1D8</accession>
<reference evidence="2" key="1">
    <citation type="journal article" date="2015" name="J. Biotechnol.">
        <title>Complete genome sequence of Streptomyces ambofaciens ATCC 23877, the spiramycin producer.</title>
        <authorList>
            <person name="Thibessard A."/>
            <person name="Haas D."/>
            <person name="Gerbaud C."/>
            <person name="Aigle B."/>
            <person name="Lautru S."/>
            <person name="Pernodet J.L."/>
            <person name="Leblond P."/>
        </authorList>
    </citation>
    <scope>NUCLEOTIDE SEQUENCE [LARGE SCALE GENOMIC DNA]</scope>
    <source>
        <strain evidence="2">ATCC 23877 / 3486 / DSM 40053 / JCM 4204 / NBRC 12836 / NRRL B-2516</strain>
    </source>
</reference>
<protein>
    <submittedName>
        <fullName evidence="1">Uncharacterized protein</fullName>
    </submittedName>
</protein>
<proteinExistence type="predicted"/>
<evidence type="ECO:0000313" key="2">
    <source>
        <dbReference type="Proteomes" id="UP000061018"/>
    </source>
</evidence>
<dbReference type="RefSeq" id="WP_053139480.1">
    <property type="nucleotide sequence ID" value="NZ_CP012382.1"/>
</dbReference>
<gene>
    <name evidence="1" type="ORF">SAM23877_6145</name>
</gene>
<name>A0A0K2B1D8_STRA7</name>
<dbReference type="KEGG" id="samb:SAM23877_6145"/>
<dbReference type="EMBL" id="CP012382">
    <property type="protein sequence ID" value="AKZ59190.1"/>
    <property type="molecule type" value="Genomic_DNA"/>
</dbReference>
<dbReference type="AlphaFoldDB" id="A0A0K2B1D8"/>
<sequence>MSDVFEVGQKVRVPGEAEGEVTYGPFRSTFGSFTGYVVRVRGIERLYRESHLAAVPTLPVFAVGDTVTLTTRDSLATVEYGPFDDRDVYVVKLVDAPSDPDDVRTFTALASVMRKVETPAVAVGDRVRVTRAFAVSNWLGRVGTVTSTTERFRENLGDLHRYVVDDGSDSVYAAEVEPVTDEDTYEYNGMVYDLVAKYRDRDGDVWRLKRVNGIVRARWDGEEDPTTDSNTLATVASTWGPLTRITD</sequence>
<dbReference type="NCBIfam" id="NF038082">
    <property type="entry name" value="phiSA1p31"/>
    <property type="match status" value="1"/>
</dbReference>
<organism evidence="1 2">
    <name type="scientific">Streptomyces ambofaciens (strain ATCC 23877 / 3486 / DSM 40053 / JCM 4204 / NBRC 12836 / NRRL B-2516)</name>
    <dbReference type="NCBI Taxonomy" id="278992"/>
    <lineage>
        <taxon>Bacteria</taxon>
        <taxon>Bacillati</taxon>
        <taxon>Actinomycetota</taxon>
        <taxon>Actinomycetes</taxon>
        <taxon>Kitasatosporales</taxon>
        <taxon>Streptomycetaceae</taxon>
        <taxon>Streptomyces</taxon>
    </lineage>
</organism>
<dbReference type="Proteomes" id="UP000061018">
    <property type="component" value="Chromosome"/>
</dbReference>
<evidence type="ECO:0000313" key="1">
    <source>
        <dbReference type="EMBL" id="AKZ59190.1"/>
    </source>
</evidence>